<gene>
    <name evidence="1" type="ORF">HV284_03305</name>
</gene>
<dbReference type="EMBL" id="CP056159">
    <property type="protein sequence ID" value="QLV03940.1"/>
    <property type="molecule type" value="Genomic_DNA"/>
</dbReference>
<dbReference type="InterPro" id="IPR022385">
    <property type="entry name" value="Rhs_assc_core"/>
</dbReference>
<protein>
    <submittedName>
        <fullName evidence="1">Type IV secretion protein Rhs</fullName>
    </submittedName>
</protein>
<evidence type="ECO:0000313" key="1">
    <source>
        <dbReference type="EMBL" id="QLV03940.1"/>
    </source>
</evidence>
<proteinExistence type="predicted"/>
<dbReference type="Gene3D" id="2.180.10.10">
    <property type="entry name" value="RHS repeat-associated core"/>
    <property type="match status" value="1"/>
</dbReference>
<dbReference type="Proteomes" id="UP000512115">
    <property type="component" value="Chromosome"/>
</dbReference>
<dbReference type="AlphaFoldDB" id="A0A7H9KDX1"/>
<accession>A0A7H9KDX1</accession>
<organism evidence="1 2">
    <name type="scientific">Escherichia marmotae</name>
    <dbReference type="NCBI Taxonomy" id="1499973"/>
    <lineage>
        <taxon>Bacteria</taxon>
        <taxon>Pseudomonadati</taxon>
        <taxon>Pseudomonadota</taxon>
        <taxon>Gammaproteobacteria</taxon>
        <taxon>Enterobacterales</taxon>
        <taxon>Enterobacteriaceae</taxon>
        <taxon>Escherichia</taxon>
    </lineage>
</organism>
<name>A0A7H9KDX1_9ESCH</name>
<dbReference type="NCBIfam" id="TIGR03696">
    <property type="entry name" value="Rhs_assc_core"/>
    <property type="match status" value="1"/>
</dbReference>
<dbReference type="InterPro" id="IPR050708">
    <property type="entry name" value="T6SS_VgrG/RHS"/>
</dbReference>
<evidence type="ECO:0000313" key="2">
    <source>
        <dbReference type="Proteomes" id="UP000512115"/>
    </source>
</evidence>
<sequence length="245" mass="27793">MRWIYEPGSFTPIARYEKGLLHYAVTDTVGRVQELLTEDGLIVWKGKQQLWGREEGINKDDAPTCRLRFPGQYEDAESGLYYNRFRYYDCGTGQYLCADPIGLKGGLNLYQYAPNPLSWIDPLGLSCRTDNLGRTPGKNSRTGREVIARMRSNGDVIDVNGQTIFKASDGNWYPLREADMSHITDAVTWWNKTGRFLGPKSPAVRQWMLDSKNYYLDHYSLNRSAGAQLGQIYLPPVASIPPIVK</sequence>
<dbReference type="PRINTS" id="PR00394">
    <property type="entry name" value="RHSPROTEIN"/>
</dbReference>
<dbReference type="PANTHER" id="PTHR32305">
    <property type="match status" value="1"/>
</dbReference>
<reference evidence="1 2" key="1">
    <citation type="submission" date="2020-06" db="EMBL/GenBank/DDBJ databases">
        <title>REHAB project genomes.</title>
        <authorList>
            <person name="Shaw L.P."/>
        </authorList>
    </citation>
    <scope>NUCLEOTIDE SEQUENCE [LARGE SCALE GENOMIC DNA]</scope>
    <source>
        <strain evidence="1 2">RHBSTW-00814</strain>
    </source>
</reference>
<dbReference type="PANTHER" id="PTHR32305:SF15">
    <property type="entry name" value="PROTEIN RHSA-RELATED"/>
    <property type="match status" value="1"/>
</dbReference>